<comment type="caution">
    <text evidence="9">Lacks conserved residue(s) required for the propagation of feature annotation.</text>
</comment>
<dbReference type="InterPro" id="IPR001024">
    <property type="entry name" value="PLAT/LH2_dom"/>
</dbReference>
<dbReference type="InterPro" id="IPR036392">
    <property type="entry name" value="PLAT/LH2_dom_sf"/>
</dbReference>
<dbReference type="Gene3D" id="2.60.60.20">
    <property type="entry name" value="PLAT/LH2 domain"/>
    <property type="match status" value="1"/>
</dbReference>
<comment type="subcellular location">
    <subcellularLocation>
        <location evidence="1">Membrane</location>
        <topology evidence="1">Multi-pass membrane protein</topology>
    </subcellularLocation>
</comment>
<feature type="transmembrane region" description="Helical" evidence="10">
    <location>
        <begin position="976"/>
        <end position="998"/>
    </location>
</feature>
<dbReference type="InterPro" id="IPR003915">
    <property type="entry name" value="PKD_2"/>
</dbReference>
<dbReference type="Pfam" id="PF08016">
    <property type="entry name" value="PKD_channel"/>
    <property type="match status" value="1"/>
</dbReference>
<feature type="transmembrane region" description="Helical" evidence="10">
    <location>
        <begin position="1675"/>
        <end position="1701"/>
    </location>
</feature>
<dbReference type="InterPro" id="IPR046791">
    <property type="entry name" value="Polycystin_dom"/>
</dbReference>
<feature type="transmembrane region" description="Helical" evidence="10">
    <location>
        <begin position="1721"/>
        <end position="1750"/>
    </location>
</feature>
<dbReference type="InterPro" id="IPR051223">
    <property type="entry name" value="Polycystin"/>
</dbReference>
<feature type="transmembrane region" description="Helical" evidence="10">
    <location>
        <begin position="1834"/>
        <end position="1860"/>
    </location>
</feature>
<dbReference type="GO" id="GO:0005262">
    <property type="term" value="F:calcium channel activity"/>
    <property type="evidence" value="ECO:0007669"/>
    <property type="project" value="TreeGrafter"/>
</dbReference>
<keyword evidence="4 11" id="KW-0732">Signal</keyword>
<feature type="transmembrane region" description="Helical" evidence="10">
    <location>
        <begin position="1215"/>
        <end position="1238"/>
    </location>
</feature>
<feature type="disulfide bond" evidence="8">
    <location>
        <begin position="1492"/>
        <end position="1506"/>
    </location>
</feature>
<evidence type="ECO:0000313" key="13">
    <source>
        <dbReference type="EMBL" id="KAH0812563.1"/>
    </source>
</evidence>
<dbReference type="Pfam" id="PF01477">
    <property type="entry name" value="PLAT"/>
    <property type="match status" value="1"/>
</dbReference>
<dbReference type="PRINTS" id="PR01433">
    <property type="entry name" value="POLYCYSTIN2"/>
</dbReference>
<evidence type="ECO:0000256" key="1">
    <source>
        <dbReference type="ARBA" id="ARBA00004141"/>
    </source>
</evidence>
<keyword evidence="14" id="KW-1185">Reference proteome</keyword>
<dbReference type="SUPFAM" id="SSF49723">
    <property type="entry name" value="Lipase/lipooxygenase domain (PLAT/LH2 domain)"/>
    <property type="match status" value="1"/>
</dbReference>
<protein>
    <recommendedName>
        <fullName evidence="12">PLAT domain-containing protein</fullName>
    </recommendedName>
</protein>
<feature type="signal peptide" evidence="11">
    <location>
        <begin position="1"/>
        <end position="21"/>
    </location>
</feature>
<dbReference type="SMART" id="SM00308">
    <property type="entry name" value="LH2"/>
    <property type="match status" value="1"/>
</dbReference>
<dbReference type="GO" id="GO:0005509">
    <property type="term" value="F:calcium ion binding"/>
    <property type="evidence" value="ECO:0007669"/>
    <property type="project" value="InterPro"/>
</dbReference>
<dbReference type="PANTHER" id="PTHR10877:SF183">
    <property type="entry name" value="AT14535P-RELATED"/>
    <property type="match status" value="1"/>
</dbReference>
<dbReference type="Pfam" id="PF20519">
    <property type="entry name" value="Polycystin_dom"/>
    <property type="match status" value="1"/>
</dbReference>
<dbReference type="Pfam" id="PF02010">
    <property type="entry name" value="REJ"/>
    <property type="match status" value="1"/>
</dbReference>
<evidence type="ECO:0000256" key="2">
    <source>
        <dbReference type="ARBA" id="ARBA00007200"/>
    </source>
</evidence>
<proteinExistence type="inferred from homology"/>
<reference evidence="13" key="1">
    <citation type="journal article" date="2020" name="J Insects Food Feed">
        <title>The yellow mealworm (Tenebrio molitor) genome: a resource for the emerging insects as food and feed industry.</title>
        <authorList>
            <person name="Eriksson T."/>
            <person name="Andere A."/>
            <person name="Kelstrup H."/>
            <person name="Emery V."/>
            <person name="Picard C."/>
        </authorList>
    </citation>
    <scope>NUCLEOTIDE SEQUENCE</scope>
    <source>
        <strain evidence="13">Stoneville</strain>
        <tissue evidence="13">Whole head</tissue>
    </source>
</reference>
<evidence type="ECO:0000256" key="7">
    <source>
        <dbReference type="ARBA" id="ARBA00023180"/>
    </source>
</evidence>
<evidence type="ECO:0000256" key="11">
    <source>
        <dbReference type="SAM" id="SignalP"/>
    </source>
</evidence>
<feature type="chain" id="PRO_5035238358" description="PLAT domain-containing protein" evidence="11">
    <location>
        <begin position="22"/>
        <end position="2049"/>
    </location>
</feature>
<evidence type="ECO:0000256" key="5">
    <source>
        <dbReference type="ARBA" id="ARBA00022989"/>
    </source>
</evidence>
<feature type="transmembrane region" description="Helical" evidence="10">
    <location>
        <begin position="1259"/>
        <end position="1282"/>
    </location>
</feature>
<keyword evidence="3 10" id="KW-0812">Transmembrane</keyword>
<dbReference type="Proteomes" id="UP000719412">
    <property type="component" value="Unassembled WGS sequence"/>
</dbReference>
<evidence type="ECO:0000256" key="10">
    <source>
        <dbReference type="SAM" id="Phobius"/>
    </source>
</evidence>
<evidence type="ECO:0000256" key="3">
    <source>
        <dbReference type="ARBA" id="ARBA00022692"/>
    </source>
</evidence>
<evidence type="ECO:0000259" key="12">
    <source>
        <dbReference type="PROSITE" id="PS50095"/>
    </source>
</evidence>
<keyword evidence="6 10" id="KW-0472">Membrane</keyword>
<dbReference type="EMBL" id="JABDTM020025943">
    <property type="protein sequence ID" value="KAH0812563.1"/>
    <property type="molecule type" value="Genomic_DNA"/>
</dbReference>
<dbReference type="GO" id="GO:0016020">
    <property type="term" value="C:membrane"/>
    <property type="evidence" value="ECO:0007669"/>
    <property type="project" value="UniProtKB-SubCell"/>
</dbReference>
<accession>A0A8J6HDP5</accession>
<name>A0A8J6HDP5_TENMO</name>
<evidence type="ECO:0000256" key="6">
    <source>
        <dbReference type="ARBA" id="ARBA00023136"/>
    </source>
</evidence>
<organism evidence="13 14">
    <name type="scientific">Tenebrio molitor</name>
    <name type="common">Yellow mealworm beetle</name>
    <dbReference type="NCBI Taxonomy" id="7067"/>
    <lineage>
        <taxon>Eukaryota</taxon>
        <taxon>Metazoa</taxon>
        <taxon>Ecdysozoa</taxon>
        <taxon>Arthropoda</taxon>
        <taxon>Hexapoda</taxon>
        <taxon>Insecta</taxon>
        <taxon>Pterygota</taxon>
        <taxon>Neoptera</taxon>
        <taxon>Endopterygota</taxon>
        <taxon>Coleoptera</taxon>
        <taxon>Polyphaga</taxon>
        <taxon>Cucujiformia</taxon>
        <taxon>Tenebrionidae</taxon>
        <taxon>Tenebrio</taxon>
    </lineage>
</organism>
<feature type="transmembrane region" description="Helical" evidence="10">
    <location>
        <begin position="1288"/>
        <end position="1317"/>
    </location>
</feature>
<comment type="caution">
    <text evidence="13">The sequence shown here is derived from an EMBL/GenBank/DDBJ whole genome shotgun (WGS) entry which is preliminary data.</text>
</comment>
<evidence type="ECO:0000256" key="8">
    <source>
        <dbReference type="PIRSR" id="PIRSR603915-2"/>
    </source>
</evidence>
<feature type="transmembrane region" description="Helical" evidence="10">
    <location>
        <begin position="1771"/>
        <end position="1795"/>
    </location>
</feature>
<evidence type="ECO:0000313" key="14">
    <source>
        <dbReference type="Proteomes" id="UP000719412"/>
    </source>
</evidence>
<dbReference type="PANTHER" id="PTHR10877">
    <property type="entry name" value="POLYCYSTIN FAMILY MEMBER"/>
    <property type="match status" value="1"/>
</dbReference>
<feature type="transmembrane region" description="Helical" evidence="10">
    <location>
        <begin position="1385"/>
        <end position="1404"/>
    </location>
</feature>
<sequence length="2049" mass="236472">MLYVTIATKLLLLLQAGSLLGQENKVLTRLVRRQYSKEGHPSLFNCEARLSNARDLSLPVNFEMTIAPKWTDYEEYLDDLSLPMKYTWTYRMVKEIDKDGEKIEVPVDISKFESRETASITFPTYSLSPGFYKIYPKAERKNVGDRLKPFVIKTCYINVIGLAPVAVIAGGTYRVVPSSTSIVMNGSESMDLNRSGKDGTHLKYHWTCSQKLKPPTFCIRDPVSTRDSFTIPERYVTSGDKFDVVLTVTTLYKTVAKVRQEVDVVQDAVLLEIKCQKNCPPVSEWSNTNSITYLSVICHKNCADFDDKEYTWSITTSSGQSGFDFDYERDTQFGRTGEKFIVSKNVLTAGDYLVSVDLKDGKGQAKTTLTFGAPPKVSNCVTKPPQGESLKTNFLLECDQETSYRRHFYEVYFTSNGEDIESGELIVEGFYPEILRVPFMLPSSQGRKFTVKVSKENGPFTLVPVSPQVKASFVGKSPKEILDDVKKIYEGKTPDRSLLKMMTSKEPEMREIGFQTFQALVNELVLVKSDDQEYRKFVDNLKYQAVEDLLKVPFTSVRQIMKIGDVVTKLMAYHEPSKSDPLLEKLSTTFCKKMVDKHVEMIKGDLFPLNYADISGKVTRTLTKCLESNANPDFDIIVPISLNVTTNAPILLESALVENYPDYVDFSEGQYVDMERLQMATNNIFEATALSAKTLALTAAVGEKVQGLKGKSSEILVMKDKGRVLAKSKLQSGGVVLKPSRDLAYSEHPIDILMSTWNKDILWWNLGRTRVATEIINVQFWHSSCKEKIDNFNKPTDIYFDVIHQDNFQFDSVEGAAKVPEGYSRIFHHDLNRHIQVRRVTLPHRSSLLVQFYNLSQLALYVVIVPAKFPTIEDFAHREIIKTDEKTSMVYPPIEKRYKWVNVQYWFNCHLLHSLETKEQSLGASLYGESGQRTDFSTIHCKCKHFSTMAGHIENIKSVPQEVMTTELLLKVQSTLVVFVTVASIFAIYCLLLPLVFLKRDKKAMLYFLADNLASHRYAYLVLVKTGKKGTTSHVTIKIMGKHRSTPAHVLNYPDPKIRLLQKQSKDVFVVTNEQYLGKIVHIELWVDHGGASPSWYCEEIEIYDLQKKVTWYFKVKQLFSVEKDNIYVSLEPTERELDRKRVARFLKKIPLWNSLHTWCFWAHEKHFSYVKRLTVVLSTVLMMCVMVLMLEEVPELETRDSLDRYRYEINWDTVLSAFVASFVSFTFHIVIAWIFRLSEIKVLGVEEKSIFSYSVTKTCWKILIVLVVLSLTLLTVWGFWLPHNRSMIWLTTCGIGLLFDIFIYESFLIVIMSFFYKHETVEYAGEQYDAVVSLIEQQRYLLRKHFGGNLLRSYVEHLHKPLEIKEVKEKKITEEMRQNIAEELSDLVMFTIYTIILYIVILVNKAEFTVVSKNEIQSMFEGQHTRTLAFTSIRSVKEVYDYINQTLIPVMQPVDWYPNVTISEPGMMVDFANKYIGIARFRQQRIATNVCEVVDSLRFLNVDACRPEFTPDHEELGSFGYGWGNHSSFILLDRLRTIWIYLDQHKTETLGFIGEISTYSGGGYVAYLGRNLRNSYLNFKKIVDKFWVDRRTRGFFIEFLAYNTNYNLFNAVRLLFEQSATGYISNTIEIYSVRMVFVHNEMEQVAIVFFLLFVVWVLILLLKRSIGVIKHFRIFYKNFWFIIDLIIITMSLTCISMFVIRLKMVGEYLDALENLKHNDFIGYFTLFYIEDFLTVCTAFLVLISTVRLWKFLRFGLFFRIMETTLSSAAFPLLSATLAFFVVLMAFGLSGVLIFGNEFPELSTLLKIVATLIILSLKPDQFDITDFIEKPLDYWYFSVYLVLMQIILFIYIIIIIMSYVKAKLDFSVEAAPYRVSTFIQEQTRYIPKIFKQRYDRISGGQEDKKLVKPKGDEFRYANSLSTQSNTLKSMKFITKCVMRNSEKGEEERENLTDYDVELMLEVSRGVLKSHEEDKIEIFFKGHFVGERIRVVDEERITTIAEVVELMLSPKRKKPSAKGQVGVVKKYQQFLMRCALELQKICNEIDKLES</sequence>
<feature type="transmembrane region" description="Helical" evidence="10">
    <location>
        <begin position="1646"/>
        <end position="1663"/>
    </location>
</feature>
<dbReference type="InterPro" id="IPR013122">
    <property type="entry name" value="PKD1_2_channel"/>
</dbReference>
<dbReference type="GO" id="GO:0050982">
    <property type="term" value="P:detection of mechanical stimulus"/>
    <property type="evidence" value="ECO:0007669"/>
    <property type="project" value="TreeGrafter"/>
</dbReference>
<dbReference type="PROSITE" id="PS50095">
    <property type="entry name" value="PLAT"/>
    <property type="match status" value="1"/>
</dbReference>
<keyword evidence="5 10" id="KW-1133">Transmembrane helix</keyword>
<keyword evidence="7" id="KW-0325">Glycoprotein</keyword>
<gene>
    <name evidence="13" type="ORF">GEV33_010224</name>
</gene>
<reference evidence="13" key="2">
    <citation type="submission" date="2021-08" db="EMBL/GenBank/DDBJ databases">
        <authorList>
            <person name="Eriksson T."/>
        </authorList>
    </citation>
    <scope>NUCLEOTIDE SEQUENCE</scope>
    <source>
        <strain evidence="13">Stoneville</strain>
        <tissue evidence="13">Whole head</tissue>
    </source>
</reference>
<comment type="similarity">
    <text evidence="2">Belongs to the polycystin family.</text>
</comment>
<evidence type="ECO:0000256" key="9">
    <source>
        <dbReference type="PROSITE-ProRule" id="PRU00152"/>
    </source>
</evidence>
<dbReference type="InterPro" id="IPR002859">
    <property type="entry name" value="PKD/REJ-like"/>
</dbReference>
<feature type="domain" description="PLAT" evidence="12">
    <location>
        <begin position="1018"/>
        <end position="1134"/>
    </location>
</feature>
<evidence type="ECO:0000256" key="4">
    <source>
        <dbReference type="ARBA" id="ARBA00022729"/>
    </source>
</evidence>